<organism evidence="7 8">
    <name type="scientific">Gossypium gossypioides</name>
    <name type="common">Mexican cotton</name>
    <name type="synonym">Selera gossypioides</name>
    <dbReference type="NCBI Taxonomy" id="34282"/>
    <lineage>
        <taxon>Eukaryota</taxon>
        <taxon>Viridiplantae</taxon>
        <taxon>Streptophyta</taxon>
        <taxon>Embryophyta</taxon>
        <taxon>Tracheophyta</taxon>
        <taxon>Spermatophyta</taxon>
        <taxon>Magnoliopsida</taxon>
        <taxon>eudicotyledons</taxon>
        <taxon>Gunneridae</taxon>
        <taxon>Pentapetalae</taxon>
        <taxon>rosids</taxon>
        <taxon>malvids</taxon>
        <taxon>Malvales</taxon>
        <taxon>Malvaceae</taxon>
        <taxon>Malvoideae</taxon>
        <taxon>Gossypium</taxon>
    </lineage>
</organism>
<dbReference type="EMBL" id="JABEZY010000008">
    <property type="protein sequence ID" value="MBA0743220.1"/>
    <property type="molecule type" value="Genomic_DNA"/>
</dbReference>
<evidence type="ECO:0000313" key="7">
    <source>
        <dbReference type="EMBL" id="MBA0743220.1"/>
    </source>
</evidence>
<dbReference type="GO" id="GO:0022857">
    <property type="term" value="F:transmembrane transporter activity"/>
    <property type="evidence" value="ECO:0007669"/>
    <property type="project" value="InterPro"/>
</dbReference>
<feature type="transmembrane region" description="Helical" evidence="6">
    <location>
        <begin position="221"/>
        <end position="240"/>
    </location>
</feature>
<feature type="transmembrane region" description="Helical" evidence="6">
    <location>
        <begin position="126"/>
        <end position="149"/>
    </location>
</feature>
<feature type="transmembrane region" description="Helical" evidence="6">
    <location>
        <begin position="404"/>
        <end position="425"/>
    </location>
</feature>
<feature type="transmembrane region" description="Helical" evidence="6">
    <location>
        <begin position="529"/>
        <end position="551"/>
    </location>
</feature>
<proteinExistence type="inferred from homology"/>
<evidence type="ECO:0000256" key="6">
    <source>
        <dbReference type="SAM" id="Phobius"/>
    </source>
</evidence>
<accession>A0A7J9C414</accession>
<comment type="similarity">
    <text evidence="2">Belongs to the major facilitator superfamily. Proton-dependent oligopeptide transporter (POT/PTR) (TC 2.A.17) family.</text>
</comment>
<dbReference type="GO" id="GO:0016020">
    <property type="term" value="C:membrane"/>
    <property type="evidence" value="ECO:0007669"/>
    <property type="project" value="UniProtKB-SubCell"/>
</dbReference>
<dbReference type="SUPFAM" id="SSF103473">
    <property type="entry name" value="MFS general substrate transporter"/>
    <property type="match status" value="1"/>
</dbReference>
<evidence type="ECO:0000313" key="8">
    <source>
        <dbReference type="Proteomes" id="UP000593579"/>
    </source>
</evidence>
<comment type="subcellular location">
    <subcellularLocation>
        <location evidence="1">Membrane</location>
        <topology evidence="1">Multi-pass membrane protein</topology>
    </subcellularLocation>
</comment>
<dbReference type="OrthoDB" id="8904098at2759"/>
<feature type="transmembrane region" description="Helical" evidence="6">
    <location>
        <begin position="571"/>
        <end position="591"/>
    </location>
</feature>
<dbReference type="PANTHER" id="PTHR11654">
    <property type="entry name" value="OLIGOPEPTIDE TRANSPORTER-RELATED"/>
    <property type="match status" value="1"/>
</dbReference>
<evidence type="ECO:0000256" key="1">
    <source>
        <dbReference type="ARBA" id="ARBA00004141"/>
    </source>
</evidence>
<feature type="transmembrane region" description="Helical" evidence="6">
    <location>
        <begin position="446"/>
        <end position="467"/>
    </location>
</feature>
<evidence type="ECO:0000256" key="4">
    <source>
        <dbReference type="ARBA" id="ARBA00022989"/>
    </source>
</evidence>
<keyword evidence="5 6" id="KW-0472">Membrane</keyword>
<keyword evidence="4 6" id="KW-1133">Transmembrane helix</keyword>
<evidence type="ECO:0000256" key="3">
    <source>
        <dbReference type="ARBA" id="ARBA00022692"/>
    </source>
</evidence>
<evidence type="ECO:0000256" key="5">
    <source>
        <dbReference type="ARBA" id="ARBA00023136"/>
    </source>
</evidence>
<keyword evidence="8" id="KW-1185">Reference proteome</keyword>
<sequence length="603" mass="66764">MALSETTWSGGLMRFKMEVSFSYTNMSGICSSFSPSEEEIGAADLQHTNTDQRKPAGWKAMPFVLGNETFERLASFGLMANFMVYLQSEYHMNQVKAATLLNTWSAASNFAPVIGAYVSDAFIGKFWTIAFGSFSSLLGMIIMTLTALLPQLRPPPCTHEGQLHGQCVGHNKAQLGILIASLCWLSIGTGGIKPCSIPFSVDQFDLTTEEGRKGNNSFYNLYYTTQTIVLLITQTVVVYIQNDISWALGFGIPTLCMLFAIVLFFVGTKVYIYIKPEGSVFAAVAQVFVAAYKKRQLNLPADEVDGQFYNPPFSRSLLPELHLTRQYSCLNKAALIVGDEVKQDGLCENPWRLCSVQQVEDVKCLINIIPIWLTSVLGFLAMNQQGTFTVAQALKMDLQFGPSIKIPAGSVGVITLIAIAIWLPFYDGVVVAALEKVTKQEGGITLLQRIGIGNLFSILTMLVSGFIETERRLSALSHGSTDGIAPMTVMWLTPQLILIGFSEIFSIVGLIEFYNKQFPEHMRSIGNSLIYLTFSFASYASSTVISVVHDVSARHGSNWLSDDINTSKLDYFYFLIAGISSLNFLFFLFCARRYHYRSSVKLM</sequence>
<dbReference type="AlphaFoldDB" id="A0A7J9C414"/>
<comment type="caution">
    <text evidence="7">The sequence shown here is derived from an EMBL/GenBank/DDBJ whole genome shotgun (WGS) entry which is preliminary data.</text>
</comment>
<dbReference type="CDD" id="cd17416">
    <property type="entry name" value="MFS_NPF1_2"/>
    <property type="match status" value="1"/>
</dbReference>
<dbReference type="Gene3D" id="1.20.1250.20">
    <property type="entry name" value="MFS general substrate transporter like domains"/>
    <property type="match status" value="1"/>
</dbReference>
<protein>
    <submittedName>
        <fullName evidence="7">Uncharacterized protein</fullName>
    </submittedName>
</protein>
<dbReference type="InterPro" id="IPR036259">
    <property type="entry name" value="MFS_trans_sf"/>
</dbReference>
<dbReference type="Pfam" id="PF00854">
    <property type="entry name" value="PTR2"/>
    <property type="match status" value="1"/>
</dbReference>
<dbReference type="Proteomes" id="UP000593579">
    <property type="component" value="Unassembled WGS sequence"/>
</dbReference>
<keyword evidence="3 6" id="KW-0812">Transmembrane</keyword>
<name>A0A7J9C414_GOSGO</name>
<feature type="transmembrane region" description="Helical" evidence="6">
    <location>
        <begin position="365"/>
        <end position="384"/>
    </location>
</feature>
<gene>
    <name evidence="7" type="ORF">Gogos_005928</name>
</gene>
<feature type="transmembrane region" description="Helical" evidence="6">
    <location>
        <begin position="246"/>
        <end position="266"/>
    </location>
</feature>
<dbReference type="InterPro" id="IPR000109">
    <property type="entry name" value="POT_fam"/>
</dbReference>
<reference evidence="7 8" key="1">
    <citation type="journal article" date="2019" name="Genome Biol. Evol.">
        <title>Insights into the evolution of the New World diploid cottons (Gossypium, subgenus Houzingenia) based on genome sequencing.</title>
        <authorList>
            <person name="Grover C.E."/>
            <person name="Arick M.A. 2nd"/>
            <person name="Thrash A."/>
            <person name="Conover J.L."/>
            <person name="Sanders W.S."/>
            <person name="Peterson D.G."/>
            <person name="Frelichowski J.E."/>
            <person name="Scheffler J.A."/>
            <person name="Scheffler B.E."/>
            <person name="Wendel J.F."/>
        </authorList>
    </citation>
    <scope>NUCLEOTIDE SEQUENCE [LARGE SCALE GENOMIC DNA]</scope>
    <source>
        <strain evidence="7">5</strain>
        <tissue evidence="7">Leaf</tissue>
    </source>
</reference>
<evidence type="ECO:0000256" key="2">
    <source>
        <dbReference type="ARBA" id="ARBA00005982"/>
    </source>
</evidence>
<feature type="transmembrane region" description="Helical" evidence="6">
    <location>
        <begin position="487"/>
        <end position="508"/>
    </location>
</feature>